<name>A0A9X2MII9_9FIRM</name>
<protein>
    <submittedName>
        <fullName evidence="1">Spo0E family sporulation regulatory protein-aspartic acid phosphatase</fullName>
    </submittedName>
</protein>
<dbReference type="GO" id="GO:0043937">
    <property type="term" value="P:regulation of sporulation"/>
    <property type="evidence" value="ECO:0007669"/>
    <property type="project" value="InterPro"/>
</dbReference>
<evidence type="ECO:0000313" key="1">
    <source>
        <dbReference type="EMBL" id="MCR2044299.1"/>
    </source>
</evidence>
<dbReference type="GO" id="GO:0046983">
    <property type="term" value="F:protein dimerization activity"/>
    <property type="evidence" value="ECO:0007669"/>
    <property type="project" value="InterPro"/>
</dbReference>
<comment type="caution">
    <text evidence="1">The sequence shown here is derived from an EMBL/GenBank/DDBJ whole genome shotgun (WGS) entry which is preliminary data.</text>
</comment>
<dbReference type="Proteomes" id="UP001142078">
    <property type="component" value="Unassembled WGS sequence"/>
</dbReference>
<dbReference type="InterPro" id="IPR036638">
    <property type="entry name" value="HLH_DNA-bd_sf"/>
</dbReference>
<dbReference type="Gene3D" id="4.10.280.10">
    <property type="entry name" value="Helix-loop-helix DNA-binding domain"/>
    <property type="match status" value="1"/>
</dbReference>
<proteinExistence type="predicted"/>
<dbReference type="AlphaFoldDB" id="A0A9X2MII9"/>
<reference evidence="1" key="1">
    <citation type="submission" date="2022-07" db="EMBL/GenBank/DDBJ databases">
        <title>Enhanced cultured diversity of the mouse gut microbiota enables custom-made synthetic communities.</title>
        <authorList>
            <person name="Afrizal A."/>
        </authorList>
    </citation>
    <scope>NUCLEOTIDE SEQUENCE</scope>
    <source>
        <strain evidence="1">DSM 29482</strain>
    </source>
</reference>
<accession>A0A9X2MII9</accession>
<organism evidence="1 2">
    <name type="scientific">Anaerosalibacter massiliensis</name>
    <dbReference type="NCBI Taxonomy" id="1347392"/>
    <lineage>
        <taxon>Bacteria</taxon>
        <taxon>Bacillati</taxon>
        <taxon>Bacillota</taxon>
        <taxon>Tissierellia</taxon>
        <taxon>Tissierellales</taxon>
        <taxon>Sporanaerobacteraceae</taxon>
        <taxon>Anaerosalibacter</taxon>
    </lineage>
</organism>
<dbReference type="Pfam" id="PF09388">
    <property type="entry name" value="SpoOE-like"/>
    <property type="match status" value="1"/>
</dbReference>
<dbReference type="InterPro" id="IPR037208">
    <property type="entry name" value="Spo0E-like_sf"/>
</dbReference>
<dbReference type="SUPFAM" id="SSF140500">
    <property type="entry name" value="BAS1536-like"/>
    <property type="match status" value="1"/>
</dbReference>
<sequence>MLNKIEKTKKKLEKNIDLRNINCEEILEISEEIDELIVEYYKNNRKYNLLK</sequence>
<dbReference type="InterPro" id="IPR018540">
    <property type="entry name" value="Spo0E-like"/>
</dbReference>
<keyword evidence="2" id="KW-1185">Reference proteome</keyword>
<gene>
    <name evidence="1" type="ORF">NSA23_09225</name>
</gene>
<dbReference type="RefSeq" id="WP_222704713.1">
    <property type="nucleotide sequence ID" value="NZ_CABKTM010000012.1"/>
</dbReference>
<evidence type="ECO:0000313" key="2">
    <source>
        <dbReference type="Proteomes" id="UP001142078"/>
    </source>
</evidence>
<dbReference type="EMBL" id="JANJZL010000005">
    <property type="protein sequence ID" value="MCR2044299.1"/>
    <property type="molecule type" value="Genomic_DNA"/>
</dbReference>